<accession>A0A6M0RUQ1</accession>
<dbReference type="GO" id="GO:0004866">
    <property type="term" value="F:endopeptidase inhibitor activity"/>
    <property type="evidence" value="ECO:0007669"/>
    <property type="project" value="InterPro"/>
</dbReference>
<evidence type="ECO:0000313" key="5">
    <source>
        <dbReference type="EMBL" id="NEZ59513.1"/>
    </source>
</evidence>
<gene>
    <name evidence="5" type="ORF">DXZ20_28490</name>
</gene>
<dbReference type="Pfam" id="PF01835">
    <property type="entry name" value="MG2"/>
    <property type="match status" value="1"/>
</dbReference>
<dbReference type="Gene3D" id="2.60.40.3710">
    <property type="match status" value="1"/>
</dbReference>
<dbReference type="Pfam" id="PF13205">
    <property type="entry name" value="Big_5"/>
    <property type="match status" value="1"/>
</dbReference>
<comment type="caution">
    <text evidence="5">The sequence shown here is derived from an EMBL/GenBank/DDBJ whole genome shotgun (WGS) entry which is preliminary data.</text>
</comment>
<keyword evidence="2" id="KW-0732">Signal</keyword>
<dbReference type="Gene3D" id="2.60.40.10">
    <property type="entry name" value="Immunoglobulins"/>
    <property type="match status" value="1"/>
</dbReference>
<feature type="domain" description="Alpha-2-macroglobulin" evidence="4">
    <location>
        <begin position="1230"/>
        <end position="1320"/>
    </location>
</feature>
<name>A0A6M0RUQ1_9CYAN</name>
<dbReference type="RefSeq" id="WP_163702480.1">
    <property type="nucleotide sequence ID" value="NZ_QXHD01000004.1"/>
</dbReference>
<dbReference type="Pfam" id="PF00207">
    <property type="entry name" value="A2M"/>
    <property type="match status" value="1"/>
</dbReference>
<keyword evidence="6" id="KW-1185">Reference proteome</keyword>
<evidence type="ECO:0000256" key="1">
    <source>
        <dbReference type="ARBA" id="ARBA00010556"/>
    </source>
</evidence>
<dbReference type="EMBL" id="QXHD01000004">
    <property type="protein sequence ID" value="NEZ59513.1"/>
    <property type="molecule type" value="Genomic_DNA"/>
</dbReference>
<proteinExistence type="inferred from homology"/>
<dbReference type="Pfam" id="PF17973">
    <property type="entry name" value="bMG10"/>
    <property type="match status" value="1"/>
</dbReference>
<dbReference type="InterPro" id="IPR051802">
    <property type="entry name" value="YfhM-like"/>
</dbReference>
<dbReference type="Pfam" id="PF17972">
    <property type="entry name" value="bMG5"/>
    <property type="match status" value="1"/>
</dbReference>
<dbReference type="InterPro" id="IPR032812">
    <property type="entry name" value="SbsA_Ig"/>
</dbReference>
<feature type="domain" description="Alpha-2-macroglobulin bait region" evidence="3">
    <location>
        <begin position="1014"/>
        <end position="1166"/>
    </location>
</feature>
<dbReference type="InterPro" id="IPR013783">
    <property type="entry name" value="Ig-like_fold"/>
</dbReference>
<dbReference type="SUPFAM" id="SSF48239">
    <property type="entry name" value="Terpenoid cyclases/Protein prenyltransferases"/>
    <property type="match status" value="1"/>
</dbReference>
<evidence type="ECO:0000256" key="2">
    <source>
        <dbReference type="ARBA" id="ARBA00022729"/>
    </source>
</evidence>
<dbReference type="InterPro" id="IPR041203">
    <property type="entry name" value="Bact_A2M_MG5"/>
</dbReference>
<dbReference type="Proteomes" id="UP000481033">
    <property type="component" value="Unassembled WGS sequence"/>
</dbReference>
<dbReference type="Gene3D" id="2.60.40.1930">
    <property type="match status" value="1"/>
</dbReference>
<dbReference type="PANTHER" id="PTHR40094">
    <property type="entry name" value="ALPHA-2-MACROGLOBULIN HOMOLOG"/>
    <property type="match status" value="1"/>
</dbReference>
<dbReference type="InterPro" id="IPR008930">
    <property type="entry name" value="Terpenoid_cyclase/PrenylTrfase"/>
</dbReference>
<reference evidence="5 6" key="1">
    <citation type="journal article" date="2020" name="Microb. Ecol.">
        <title>Ecogenomics of the Marine Benthic Filamentous Cyanobacterium Adonisia.</title>
        <authorList>
            <person name="Walter J.M."/>
            <person name="Coutinho F.H."/>
            <person name="Leomil L."/>
            <person name="Hargreaves P.I."/>
            <person name="Campeao M.E."/>
            <person name="Vieira V.V."/>
            <person name="Silva B.S."/>
            <person name="Fistarol G.O."/>
            <person name="Salomon P.S."/>
            <person name="Sawabe T."/>
            <person name="Mino S."/>
            <person name="Hosokawa M."/>
            <person name="Miyashita H."/>
            <person name="Maruyama F."/>
            <person name="van Verk M.C."/>
            <person name="Dutilh B.E."/>
            <person name="Thompson C.C."/>
            <person name="Thompson F.L."/>
        </authorList>
    </citation>
    <scope>NUCLEOTIDE SEQUENCE [LARGE SCALE GENOMIC DNA]</scope>
    <source>
        <strain evidence="5 6">CCMR0081</strain>
    </source>
</reference>
<dbReference type="InterPro" id="IPR041246">
    <property type="entry name" value="Bact_MG10"/>
</dbReference>
<dbReference type="PANTHER" id="PTHR40094:SF1">
    <property type="entry name" value="UBIQUITIN DOMAIN-CONTAINING PROTEIN"/>
    <property type="match status" value="1"/>
</dbReference>
<evidence type="ECO:0000259" key="3">
    <source>
        <dbReference type="SMART" id="SM01359"/>
    </source>
</evidence>
<dbReference type="SMART" id="SM01360">
    <property type="entry name" value="A2M"/>
    <property type="match status" value="1"/>
</dbReference>
<dbReference type="InterPro" id="IPR001599">
    <property type="entry name" value="Macroglobln_a2"/>
</dbReference>
<sequence>MSERKKLRKLLIYGLIGFVLTLLLATCNRPNALHTQDQSVPIPPPEPLPAVAALTDPDLPDWIEQISPTGEAETLAQIRIRFAEPLVAVESLESQGRNATLEKFEVFPPIPGEFRFLTPRMVGFQADRAIPKATRVRVTLKAGLKDLSDHELDQDLAWTFTTEPIKITNLPGIDSRRGSAEDPIDIEPVLEFNSSVQLDLASLKQHLQLSTEDQETEGQASSIPVRVVEAEYEDEYLSAREKFGTSTRPWQYHVTPNRPLKKATQYFLSISPGLQPAGGNLPTENSIDSLITTYSPLAFEKLEMVGVGQPGGATGRFTNGLAQLVFNNGLVAESAAEQITIDPPIQAGTRLLRAYDNDTYVSLNPWSLEPQTTYTITLGADLKDRFGQSLGSPVTVDYTPSDLTGDIWAPTGLNIFPANQDLQLNISAVNLPDNAYKATYKIVQPTDLVKTDTAYPRGNNTSLLPDRSTWSSFSVAAEKNTFADIPVPLREQLGGNTGMLAYGVTARASTYNRNGTQRWHEPNYYGLVQLTNLGVFAQWFPDSGQVRVHHLADGSVVQQVPISIYRAYTYEGNPPAGTPQPCATGNTDNTGTLKLNAQALKSCMNGAETFDDPPELLVIARENNDWAFARTTPYTGSSRYGIYAGWEGSQPISRGNVFSDRFLYQPGEIAWLTGNAYYLQKGSLRQDKNRPYTITLQGPEGERIDLGTQTTNDFGTFSVKWDISADQPLGYYSVLAAADNGVELLGNLRVAEFKPPNFKVAMGLDQATAAAGDSLSTSVESSYLFGAPVQGREINYYVTRQPTTFIPEGWDDFSFGRRWYWPEERPIVSSDVLETSKTLDDQGQSQLSVEITDDLPYPMTYRLDAEVVDVSNLSVADTKEVTVLPEERLIGLQSDFVADAGEPFDVEVIVTDAAGQAQSGQSVQLALERMNYSSVTEVIEGSVNPNYQVEYELVDEVTVRSGNTTKTVQLTAQEAGPYRIQATLGDERSATDTRIWVSGANPVYWGSRYNNNRLEVQLDKDSYVPGETATAMIQSPYDAGELYFAVVRQNTLYEEVVSVSGGAPQVQFTVTPDMLPNAAVEVVLVRQGERLETVEVNNLENLTSIGFAPFQVDLASRYLKPEVTPTESEIRPAAEQTLNLTLKDDQEQPVSGQFTVMVVDEAVLQLSGHRPPDLVETVYAEQSISTRFADNRSDVVLRPLSSPLEKGWGYGGGFSAGGESTRIRKDFQALAYYNGSVLTDDQGQAEVSFTLPDNLTTWRVMVVATDGNLHFGNGDATFVATQPLITAPILPQFARPGDRIMAGLSVTNTTDQRGRLKIQGDAADGLSFADEESTTSLEERGKKGTQAYRFPIEVTTAGEAQIQFQTQLGDEADGFQLPLTVKPLTINEQVVDAGSTTDPVTIPVNVDKDVVSDVGGLDVSLSSTLLTDIKAPVQQMEWVESLPNLSTAASQLSIAANLQILSQQYGQVLDGFDPQAKANQALQRIKILQRPDGGFSSWPGGEQSDPFVTPYAARSLAQAKAAGFSVDGALMSQLQKYLSELLKNPGQVDWCSSPPCKSQVRLEVLLALSDLGDVRQDFLSYLYDNRDEFDWVGQIKLARYLSQLDNWQTEADTLANQVQESVYETARSATVNLPDGWGWCHSPVRAQAEILNLFVAREGSPELLGRLVEGLLALRREGSWGFPYNNAQALGALVTYARRLPEPPNFEATIQLASKQLAQQQFQGYQQPSLDISIPMAELPEGKSDLVLNKAGDGELHYLTAYRYRLKGNAPGRLQGLRVTRTVRPANESDVLYQMGLSPVKKNLSLDVGQVFDVGLEIISDHPVNHVVITDPLPAGLEPIDTSFQTSTAYFQPQQDSWAIGYQQLGRDRILAYADYLDTGVYTLHYLVRSVTPGTFLWPGSEVQLEYAPEEFGRAATTTLELQSARE</sequence>
<dbReference type="SMART" id="SM01359">
    <property type="entry name" value="A2M_N_2"/>
    <property type="match status" value="1"/>
</dbReference>
<protein>
    <submittedName>
        <fullName evidence="5">Alpha-2-macroglobulin family protein</fullName>
    </submittedName>
</protein>
<evidence type="ECO:0000259" key="4">
    <source>
        <dbReference type="SMART" id="SM01360"/>
    </source>
</evidence>
<dbReference type="Gene3D" id="1.50.10.20">
    <property type="match status" value="1"/>
</dbReference>
<comment type="similarity">
    <text evidence="1">Belongs to the protease inhibitor I39 (alpha-2-macroglobulin) family. Bacterial alpha-2-macroglobulin subfamily.</text>
</comment>
<dbReference type="InterPro" id="IPR002890">
    <property type="entry name" value="MG2"/>
</dbReference>
<organism evidence="5 6">
    <name type="scientific">Adonisia turfae CCMR0081</name>
    <dbReference type="NCBI Taxonomy" id="2292702"/>
    <lineage>
        <taxon>Bacteria</taxon>
        <taxon>Bacillati</taxon>
        <taxon>Cyanobacteriota</taxon>
        <taxon>Adonisia</taxon>
        <taxon>Adonisia turfae</taxon>
    </lineage>
</organism>
<dbReference type="InterPro" id="IPR011625">
    <property type="entry name" value="A2M_N_BRD"/>
</dbReference>
<evidence type="ECO:0000313" key="6">
    <source>
        <dbReference type="Proteomes" id="UP000481033"/>
    </source>
</evidence>
<dbReference type="Pfam" id="PF07703">
    <property type="entry name" value="A2M_BRD"/>
    <property type="match status" value="1"/>
</dbReference>